<reference evidence="2" key="1">
    <citation type="journal article" date="2019" name="Int. J. Syst. Evol. Microbiol.">
        <title>The Global Catalogue of Microorganisms (GCM) 10K type strain sequencing project: providing services to taxonomists for standard genome sequencing and annotation.</title>
        <authorList>
            <consortium name="The Broad Institute Genomics Platform"/>
            <consortium name="The Broad Institute Genome Sequencing Center for Infectious Disease"/>
            <person name="Wu L."/>
            <person name="Ma J."/>
        </authorList>
    </citation>
    <scope>NUCLEOTIDE SEQUENCE [LARGE SCALE GENOMIC DNA]</scope>
    <source>
        <strain evidence="2">KCTC 33842</strain>
    </source>
</reference>
<evidence type="ECO:0000313" key="1">
    <source>
        <dbReference type="EMBL" id="MFD2609627.1"/>
    </source>
</evidence>
<dbReference type="RefSeq" id="WP_386845158.1">
    <property type="nucleotide sequence ID" value="NZ_JBHUMK010000040.1"/>
</dbReference>
<name>A0ABW5P6E7_9DEIO</name>
<organism evidence="1 2">
    <name type="scientific">Deinococcus taklimakanensis</name>
    <dbReference type="NCBI Taxonomy" id="536443"/>
    <lineage>
        <taxon>Bacteria</taxon>
        <taxon>Thermotogati</taxon>
        <taxon>Deinococcota</taxon>
        <taxon>Deinococci</taxon>
        <taxon>Deinococcales</taxon>
        <taxon>Deinococcaceae</taxon>
        <taxon>Deinococcus</taxon>
    </lineage>
</organism>
<keyword evidence="2" id="KW-1185">Reference proteome</keyword>
<gene>
    <name evidence="1" type="ORF">ACFSR9_09285</name>
</gene>
<dbReference type="Proteomes" id="UP001597475">
    <property type="component" value="Unassembled WGS sequence"/>
</dbReference>
<accession>A0ABW5P6E7</accession>
<proteinExistence type="predicted"/>
<protein>
    <submittedName>
        <fullName evidence="1">Uncharacterized protein</fullName>
    </submittedName>
</protein>
<comment type="caution">
    <text evidence="1">The sequence shown here is derived from an EMBL/GenBank/DDBJ whole genome shotgun (WGS) entry which is preliminary data.</text>
</comment>
<sequence length="170" mass="17797">MTTPFLDGEAGPLLDAVLAWQRGELPRDTLVQTLSGVPTDQGADIQGLIGALCQRVQSASASPSGSGQGEGVDSWRAELMGSRARAWAYPDIAGLLVGPEVILLVDSREGVVLRGDAAACLPASVCGSLVLLCQTIVMAQSAVDAQELQKLQQQRIESTSTSLSEIKPIR</sequence>
<dbReference type="EMBL" id="JBHUMK010000040">
    <property type="protein sequence ID" value="MFD2609627.1"/>
    <property type="molecule type" value="Genomic_DNA"/>
</dbReference>
<evidence type="ECO:0000313" key="2">
    <source>
        <dbReference type="Proteomes" id="UP001597475"/>
    </source>
</evidence>